<name>A0A162XGP1_9FLAO</name>
<organism evidence="2 3">
    <name type="scientific">Aquimarina aggregata</name>
    <dbReference type="NCBI Taxonomy" id="1642818"/>
    <lineage>
        <taxon>Bacteria</taxon>
        <taxon>Pseudomonadati</taxon>
        <taxon>Bacteroidota</taxon>
        <taxon>Flavobacteriia</taxon>
        <taxon>Flavobacteriales</taxon>
        <taxon>Flavobacteriaceae</taxon>
        <taxon>Aquimarina</taxon>
    </lineage>
</organism>
<reference evidence="2 3" key="1">
    <citation type="submission" date="2016-01" db="EMBL/GenBank/DDBJ databases">
        <title>The draft genome sequence of Aquimarina sp. RZW4-3-2.</title>
        <authorList>
            <person name="Wang Y."/>
        </authorList>
    </citation>
    <scope>NUCLEOTIDE SEQUENCE [LARGE SCALE GENOMIC DNA]</scope>
    <source>
        <strain evidence="2 3">RZW4-3-2</strain>
    </source>
</reference>
<dbReference type="Proteomes" id="UP000076715">
    <property type="component" value="Unassembled WGS sequence"/>
</dbReference>
<dbReference type="AlphaFoldDB" id="A0A162XGP1"/>
<keyword evidence="1" id="KW-0812">Transmembrane</keyword>
<evidence type="ECO:0000313" key="3">
    <source>
        <dbReference type="Proteomes" id="UP000076715"/>
    </source>
</evidence>
<evidence type="ECO:0000256" key="1">
    <source>
        <dbReference type="SAM" id="Phobius"/>
    </source>
</evidence>
<dbReference type="EMBL" id="LQRT01000046">
    <property type="protein sequence ID" value="KZS38625.1"/>
    <property type="molecule type" value="Genomic_DNA"/>
</dbReference>
<dbReference type="STRING" id="1642818.AWE51_13585"/>
<dbReference type="RefSeq" id="WP_066318111.1">
    <property type="nucleotide sequence ID" value="NZ_LQRT01000046.1"/>
</dbReference>
<keyword evidence="3" id="KW-1185">Reference proteome</keyword>
<dbReference type="OrthoDB" id="981524at2"/>
<keyword evidence="1" id="KW-0472">Membrane</keyword>
<sequence>MKDKKTHKNDSGFKTPENYFESFNHRLLEKIALSEKQKTSTLKKMDSGFKVADDYFISAHDTILQKTIAPKPKSKLRNLISTKNIIYVSGVAAMIALILSISITKKSPLDFDTIEMTAIYEYLNEENIELSTTDIAGLLDEDINYIQTFEDELGNHDNLLDYLSEEDLENEIIFTE</sequence>
<proteinExistence type="predicted"/>
<gene>
    <name evidence="2" type="ORF">AWE51_13585</name>
</gene>
<accession>A0A162XGP1</accession>
<comment type="caution">
    <text evidence="2">The sequence shown here is derived from an EMBL/GenBank/DDBJ whole genome shotgun (WGS) entry which is preliminary data.</text>
</comment>
<keyword evidence="1" id="KW-1133">Transmembrane helix</keyword>
<feature type="transmembrane region" description="Helical" evidence="1">
    <location>
        <begin position="85"/>
        <end position="103"/>
    </location>
</feature>
<protein>
    <submittedName>
        <fullName evidence="2">Uncharacterized protein</fullName>
    </submittedName>
</protein>
<evidence type="ECO:0000313" key="2">
    <source>
        <dbReference type="EMBL" id="KZS38625.1"/>
    </source>
</evidence>